<sequence>MRVSLSRRLRVTATLASVFAMALGGAAQGAAPSGPTAPTRAAAPPIEGKQLVFAEEFDAPIVWGERWNGTGTAAYKYWDHNDWYMVDWITRDAISVHDGIVTFTATPSEKYLEDGTQAWDTGLLSTEHTRENFLVRTGDYMETRVQLPTQMGAWPALWTWTVGRQDFRGNSEVDTFEYHPNGVDDLEFTNHVRYSNYIYSNYNDIGPGRWITVGSHYRTQSIDWYVNGKKVYGDGKGVPGAWRGNPILNLSIVDGTYHPVPTDPSITFNADYVRVFRPVK</sequence>
<organism evidence="3 4">
    <name type="scientific">Streptomyces polyrhachis</name>
    <dbReference type="NCBI Taxonomy" id="1282885"/>
    <lineage>
        <taxon>Bacteria</taxon>
        <taxon>Bacillati</taxon>
        <taxon>Actinomycetota</taxon>
        <taxon>Actinomycetes</taxon>
        <taxon>Kitasatosporales</taxon>
        <taxon>Streptomycetaceae</taxon>
        <taxon>Streptomyces</taxon>
    </lineage>
</organism>
<dbReference type="RefSeq" id="WP_386411162.1">
    <property type="nucleotide sequence ID" value="NZ_JBHSZO010000002.1"/>
</dbReference>
<dbReference type="InterPro" id="IPR000757">
    <property type="entry name" value="Beta-glucanase-like"/>
</dbReference>
<keyword evidence="1" id="KW-0732">Signal</keyword>
<feature type="chain" id="PRO_5046990300" evidence="1">
    <location>
        <begin position="23"/>
        <end position="280"/>
    </location>
</feature>
<comment type="caution">
    <text evidence="3">The sequence shown here is derived from an EMBL/GenBank/DDBJ whole genome shotgun (WGS) entry which is preliminary data.</text>
</comment>
<name>A0ABW2GC45_9ACTN</name>
<keyword evidence="4" id="KW-1185">Reference proteome</keyword>
<evidence type="ECO:0000256" key="1">
    <source>
        <dbReference type="SAM" id="SignalP"/>
    </source>
</evidence>
<dbReference type="Gene3D" id="2.60.120.200">
    <property type="match status" value="1"/>
</dbReference>
<reference evidence="4" key="1">
    <citation type="journal article" date="2019" name="Int. J. Syst. Evol. Microbiol.">
        <title>The Global Catalogue of Microorganisms (GCM) 10K type strain sequencing project: providing services to taxonomists for standard genome sequencing and annotation.</title>
        <authorList>
            <consortium name="The Broad Institute Genomics Platform"/>
            <consortium name="The Broad Institute Genome Sequencing Center for Infectious Disease"/>
            <person name="Wu L."/>
            <person name="Ma J."/>
        </authorList>
    </citation>
    <scope>NUCLEOTIDE SEQUENCE [LARGE SCALE GENOMIC DNA]</scope>
    <source>
        <strain evidence="4">CGMCC 1.13681</strain>
    </source>
</reference>
<gene>
    <name evidence="3" type="ORF">ACFQLX_02080</name>
</gene>
<proteinExistence type="predicted"/>
<dbReference type="PROSITE" id="PS51762">
    <property type="entry name" value="GH16_2"/>
    <property type="match status" value="1"/>
</dbReference>
<dbReference type="EMBL" id="JBHSZO010000002">
    <property type="protein sequence ID" value="MFC7216966.1"/>
    <property type="molecule type" value="Genomic_DNA"/>
</dbReference>
<evidence type="ECO:0000313" key="4">
    <source>
        <dbReference type="Proteomes" id="UP001596413"/>
    </source>
</evidence>
<feature type="domain" description="GH16" evidence="2">
    <location>
        <begin position="39"/>
        <end position="280"/>
    </location>
</feature>
<evidence type="ECO:0000313" key="3">
    <source>
        <dbReference type="EMBL" id="MFC7216966.1"/>
    </source>
</evidence>
<protein>
    <submittedName>
        <fullName evidence="3">Beta-glucanase</fullName>
    </submittedName>
</protein>
<dbReference type="InterPro" id="IPR013320">
    <property type="entry name" value="ConA-like_dom_sf"/>
</dbReference>
<evidence type="ECO:0000259" key="2">
    <source>
        <dbReference type="PROSITE" id="PS51762"/>
    </source>
</evidence>
<dbReference type="SUPFAM" id="SSF49899">
    <property type="entry name" value="Concanavalin A-like lectins/glucanases"/>
    <property type="match status" value="1"/>
</dbReference>
<feature type="signal peptide" evidence="1">
    <location>
        <begin position="1"/>
        <end position="22"/>
    </location>
</feature>
<dbReference type="Proteomes" id="UP001596413">
    <property type="component" value="Unassembled WGS sequence"/>
</dbReference>
<accession>A0ABW2GC45</accession>